<feature type="transmembrane region" description="Helical" evidence="2">
    <location>
        <begin position="176"/>
        <end position="199"/>
    </location>
</feature>
<evidence type="ECO:0000256" key="2">
    <source>
        <dbReference type="SAM" id="Phobius"/>
    </source>
</evidence>
<accession>A0A928VKV5</accession>
<keyword evidence="2" id="KW-0472">Membrane</keyword>
<dbReference type="RefSeq" id="WP_264325290.1">
    <property type="nucleotide sequence ID" value="NZ_JADEXQ010000036.1"/>
</dbReference>
<keyword evidence="2" id="KW-0812">Transmembrane</keyword>
<keyword evidence="2" id="KW-1133">Transmembrane helix</keyword>
<name>A0A928VKV5_9CYAN</name>
<reference evidence="3" key="1">
    <citation type="submission" date="2020-10" db="EMBL/GenBank/DDBJ databases">
        <authorList>
            <person name="Castelo-Branco R."/>
            <person name="Eusebio N."/>
            <person name="Adriana R."/>
            <person name="Vieira A."/>
            <person name="Brugerolle De Fraissinette N."/>
            <person name="Rezende De Castro R."/>
            <person name="Schneider M.P."/>
            <person name="Vasconcelos V."/>
            <person name="Leao P.N."/>
        </authorList>
    </citation>
    <scope>NUCLEOTIDE SEQUENCE</scope>
    <source>
        <strain evidence="3">LEGE 11480</strain>
    </source>
</reference>
<proteinExistence type="predicted"/>
<feature type="region of interest" description="Disordered" evidence="1">
    <location>
        <begin position="1"/>
        <end position="20"/>
    </location>
</feature>
<evidence type="ECO:0000313" key="4">
    <source>
        <dbReference type="Proteomes" id="UP000625316"/>
    </source>
</evidence>
<evidence type="ECO:0000256" key="1">
    <source>
        <dbReference type="SAM" id="MobiDB-lite"/>
    </source>
</evidence>
<comment type="caution">
    <text evidence="3">The sequence shown here is derived from an EMBL/GenBank/DDBJ whole genome shotgun (WGS) entry which is preliminary data.</text>
</comment>
<organism evidence="3 4">
    <name type="scientific">Romeriopsis navalis LEGE 11480</name>
    <dbReference type="NCBI Taxonomy" id="2777977"/>
    <lineage>
        <taxon>Bacteria</taxon>
        <taxon>Bacillati</taxon>
        <taxon>Cyanobacteriota</taxon>
        <taxon>Cyanophyceae</taxon>
        <taxon>Leptolyngbyales</taxon>
        <taxon>Leptolyngbyaceae</taxon>
        <taxon>Romeriopsis</taxon>
        <taxon>Romeriopsis navalis</taxon>
    </lineage>
</organism>
<evidence type="ECO:0000313" key="3">
    <source>
        <dbReference type="EMBL" id="MBE9030463.1"/>
    </source>
</evidence>
<keyword evidence="4" id="KW-1185">Reference proteome</keyword>
<dbReference type="EMBL" id="JADEXQ010000036">
    <property type="protein sequence ID" value="MBE9030463.1"/>
    <property type="molecule type" value="Genomic_DNA"/>
</dbReference>
<gene>
    <name evidence="3" type="ORF">IQ266_12050</name>
</gene>
<dbReference type="Proteomes" id="UP000625316">
    <property type="component" value="Unassembled WGS sequence"/>
</dbReference>
<protein>
    <submittedName>
        <fullName evidence="3">Uncharacterized protein</fullName>
    </submittedName>
</protein>
<dbReference type="AlphaFoldDB" id="A0A928VKV5"/>
<sequence>MSAFKPRLKPQSGRSQETEPLLAGDSILEKLLSQMPQENRELVLRLISELGIPKDDPSLPLLIAMQFYVNLLQEIPSAMDASADAALKQSLQAYASLQGNLSGTVQEIDQVRGQWLHDSRRLFADVHTIFESCKQKAVQQYDTEVTQLNQFKLEQFTTDWRDVQAEYALDIRRQGIWHSFGAGLAGLLLVVPLAGWMGWQMKYLETFTRSDGLFFVEMAEFRDNRQRLDHCRKTMQRNGGKCTFWIEPR</sequence>